<dbReference type="AlphaFoldDB" id="A0A1L9S7F0"/>
<evidence type="ECO:0000313" key="2">
    <source>
        <dbReference type="Proteomes" id="UP000184188"/>
    </source>
</evidence>
<dbReference type="EMBL" id="KV878354">
    <property type="protein sequence ID" value="OJJ43082.1"/>
    <property type="molecule type" value="Genomic_DNA"/>
</dbReference>
<dbReference type="VEuPathDB" id="FungiDB:ASPZODRAFT_136627"/>
<organism evidence="1 2">
    <name type="scientific">Penicilliopsis zonata CBS 506.65</name>
    <dbReference type="NCBI Taxonomy" id="1073090"/>
    <lineage>
        <taxon>Eukaryota</taxon>
        <taxon>Fungi</taxon>
        <taxon>Dikarya</taxon>
        <taxon>Ascomycota</taxon>
        <taxon>Pezizomycotina</taxon>
        <taxon>Eurotiomycetes</taxon>
        <taxon>Eurotiomycetidae</taxon>
        <taxon>Eurotiales</taxon>
        <taxon>Aspergillaceae</taxon>
        <taxon>Penicilliopsis</taxon>
    </lineage>
</organism>
<dbReference type="Proteomes" id="UP000184188">
    <property type="component" value="Unassembled WGS sequence"/>
</dbReference>
<evidence type="ECO:0000313" key="1">
    <source>
        <dbReference type="EMBL" id="OJJ43082.1"/>
    </source>
</evidence>
<accession>A0A1L9S7F0</accession>
<gene>
    <name evidence="1" type="ORF">ASPZODRAFT_136627</name>
</gene>
<protein>
    <submittedName>
        <fullName evidence="1">Uncharacterized protein</fullName>
    </submittedName>
</protein>
<reference evidence="2" key="1">
    <citation type="journal article" date="2017" name="Genome Biol.">
        <title>Comparative genomics reveals high biological diversity and specific adaptations in the industrially and medically important fungal genus Aspergillus.</title>
        <authorList>
            <person name="de Vries R.P."/>
            <person name="Riley R."/>
            <person name="Wiebenga A."/>
            <person name="Aguilar-Osorio G."/>
            <person name="Amillis S."/>
            <person name="Uchima C.A."/>
            <person name="Anderluh G."/>
            <person name="Asadollahi M."/>
            <person name="Askin M."/>
            <person name="Barry K."/>
            <person name="Battaglia E."/>
            <person name="Bayram O."/>
            <person name="Benocci T."/>
            <person name="Braus-Stromeyer S.A."/>
            <person name="Caldana C."/>
            <person name="Canovas D."/>
            <person name="Cerqueira G.C."/>
            <person name="Chen F."/>
            <person name="Chen W."/>
            <person name="Choi C."/>
            <person name="Clum A."/>
            <person name="Dos Santos R.A."/>
            <person name="Damasio A.R."/>
            <person name="Diallinas G."/>
            <person name="Emri T."/>
            <person name="Fekete E."/>
            <person name="Flipphi M."/>
            <person name="Freyberg S."/>
            <person name="Gallo A."/>
            <person name="Gournas C."/>
            <person name="Habgood R."/>
            <person name="Hainaut M."/>
            <person name="Harispe M.L."/>
            <person name="Henrissat B."/>
            <person name="Hilden K.S."/>
            <person name="Hope R."/>
            <person name="Hossain A."/>
            <person name="Karabika E."/>
            <person name="Karaffa L."/>
            <person name="Karanyi Z."/>
            <person name="Krasevec N."/>
            <person name="Kuo A."/>
            <person name="Kusch H."/>
            <person name="LaButti K."/>
            <person name="Lagendijk E.L."/>
            <person name="Lapidus A."/>
            <person name="Levasseur A."/>
            <person name="Lindquist E."/>
            <person name="Lipzen A."/>
            <person name="Logrieco A.F."/>
            <person name="MacCabe A."/>
            <person name="Maekelae M.R."/>
            <person name="Malavazi I."/>
            <person name="Melin P."/>
            <person name="Meyer V."/>
            <person name="Mielnichuk N."/>
            <person name="Miskei M."/>
            <person name="Molnar A.P."/>
            <person name="Mule G."/>
            <person name="Ngan C.Y."/>
            <person name="Orejas M."/>
            <person name="Orosz E."/>
            <person name="Ouedraogo J.P."/>
            <person name="Overkamp K.M."/>
            <person name="Park H.-S."/>
            <person name="Perrone G."/>
            <person name="Piumi F."/>
            <person name="Punt P.J."/>
            <person name="Ram A.F."/>
            <person name="Ramon A."/>
            <person name="Rauscher S."/>
            <person name="Record E."/>
            <person name="Riano-Pachon D.M."/>
            <person name="Robert V."/>
            <person name="Roehrig J."/>
            <person name="Ruller R."/>
            <person name="Salamov A."/>
            <person name="Salih N.S."/>
            <person name="Samson R.A."/>
            <person name="Sandor E."/>
            <person name="Sanguinetti M."/>
            <person name="Schuetze T."/>
            <person name="Sepcic K."/>
            <person name="Shelest E."/>
            <person name="Sherlock G."/>
            <person name="Sophianopoulou V."/>
            <person name="Squina F.M."/>
            <person name="Sun H."/>
            <person name="Susca A."/>
            <person name="Todd R.B."/>
            <person name="Tsang A."/>
            <person name="Unkles S.E."/>
            <person name="van de Wiele N."/>
            <person name="van Rossen-Uffink D."/>
            <person name="Oliveira J.V."/>
            <person name="Vesth T.C."/>
            <person name="Visser J."/>
            <person name="Yu J.-H."/>
            <person name="Zhou M."/>
            <person name="Andersen M.R."/>
            <person name="Archer D.B."/>
            <person name="Baker S.E."/>
            <person name="Benoit I."/>
            <person name="Brakhage A.A."/>
            <person name="Braus G.H."/>
            <person name="Fischer R."/>
            <person name="Frisvad J.C."/>
            <person name="Goldman G.H."/>
            <person name="Houbraken J."/>
            <person name="Oakley B."/>
            <person name="Pocsi I."/>
            <person name="Scazzocchio C."/>
            <person name="Seiboth B."/>
            <person name="vanKuyk P.A."/>
            <person name="Wortman J."/>
            <person name="Dyer P.S."/>
            <person name="Grigoriev I.V."/>
        </authorList>
    </citation>
    <scope>NUCLEOTIDE SEQUENCE [LARGE SCALE GENOMIC DNA]</scope>
    <source>
        <strain evidence="2">CBS 506.65</strain>
    </source>
</reference>
<keyword evidence="2" id="KW-1185">Reference proteome</keyword>
<sequence>MEYLTFNRVRGRRSYLQGTCSLPENTSKFIYVYYATGCPRRCYKLSIDPYE</sequence>
<dbReference type="GeneID" id="34610565"/>
<proteinExistence type="predicted"/>
<dbReference type="RefSeq" id="XP_022577592.1">
    <property type="nucleotide sequence ID" value="XM_022724100.1"/>
</dbReference>
<name>A0A1L9S7F0_9EURO</name>